<dbReference type="Pfam" id="PF02670">
    <property type="entry name" value="DXP_reductoisom"/>
    <property type="match status" value="1"/>
</dbReference>
<evidence type="ECO:0000256" key="4">
    <source>
        <dbReference type="ARBA" id="ARBA00022857"/>
    </source>
</evidence>
<feature type="binding site" evidence="9">
    <location>
        <position position="221"/>
    </location>
    <ligand>
        <name>Mn(2+)</name>
        <dbReference type="ChEBI" id="CHEBI:29035"/>
    </ligand>
</feature>
<feature type="binding site" evidence="9">
    <location>
        <position position="217"/>
    </location>
    <ligand>
        <name>1-deoxy-D-xylulose 5-phosphate</name>
        <dbReference type="ChEBI" id="CHEBI:57792"/>
    </ligand>
</feature>
<dbReference type="SUPFAM" id="SSF55347">
    <property type="entry name" value="Glyceraldehyde-3-phosphate dehydrogenase-like, C-terminal domain"/>
    <property type="match status" value="1"/>
</dbReference>
<dbReference type="InterPro" id="IPR026877">
    <property type="entry name" value="DXPR_C"/>
</dbReference>
<dbReference type="EMBL" id="JAVMIP010000027">
    <property type="protein sequence ID" value="MDS3862346.1"/>
    <property type="molecule type" value="Genomic_DNA"/>
</dbReference>
<dbReference type="Proteomes" id="UP001268256">
    <property type="component" value="Unassembled WGS sequence"/>
</dbReference>
<evidence type="ECO:0000256" key="1">
    <source>
        <dbReference type="ARBA" id="ARBA00005094"/>
    </source>
</evidence>
<dbReference type="PANTHER" id="PTHR30525">
    <property type="entry name" value="1-DEOXY-D-XYLULOSE 5-PHOSPHATE REDUCTOISOMERASE"/>
    <property type="match status" value="1"/>
</dbReference>
<accession>A0AAE4JXK5</accession>
<evidence type="ECO:0000256" key="9">
    <source>
        <dbReference type="HAMAP-Rule" id="MF_00183"/>
    </source>
</evidence>
<dbReference type="InterPro" id="IPR013512">
    <property type="entry name" value="DXP_reductoisomerase_N"/>
</dbReference>
<comment type="caution">
    <text evidence="13">The sequence shown here is derived from an EMBL/GenBank/DDBJ whole genome shotgun (WGS) entry which is preliminary data.</text>
</comment>
<feature type="binding site" evidence="9">
    <location>
        <position position="221"/>
    </location>
    <ligand>
        <name>1-deoxy-D-xylulose 5-phosphate</name>
        <dbReference type="ChEBI" id="CHEBI:57792"/>
    </ligand>
</feature>
<feature type="binding site" evidence="9">
    <location>
        <position position="10"/>
    </location>
    <ligand>
        <name>NADPH</name>
        <dbReference type="ChEBI" id="CHEBI:57783"/>
    </ligand>
</feature>
<name>A0AAE4JXK5_9CYAN</name>
<organism evidence="13 14">
    <name type="scientific">Pseudocalidococcus azoricus BACA0444</name>
    <dbReference type="NCBI Taxonomy" id="2918990"/>
    <lineage>
        <taxon>Bacteria</taxon>
        <taxon>Bacillati</taxon>
        <taxon>Cyanobacteriota</taxon>
        <taxon>Cyanophyceae</taxon>
        <taxon>Acaryochloridales</taxon>
        <taxon>Thermosynechococcaceae</taxon>
        <taxon>Pseudocalidococcus</taxon>
        <taxon>Pseudocalidococcus azoricus</taxon>
    </lineage>
</organism>
<feature type="binding site" evidence="9">
    <location>
        <position position="212"/>
    </location>
    <ligand>
        <name>1-deoxy-D-xylulose 5-phosphate</name>
        <dbReference type="ChEBI" id="CHEBI:57792"/>
    </ligand>
</feature>
<feature type="binding site" evidence="9">
    <location>
        <position position="38"/>
    </location>
    <ligand>
        <name>NADPH</name>
        <dbReference type="ChEBI" id="CHEBI:57783"/>
    </ligand>
</feature>
<dbReference type="NCBIfam" id="NF009114">
    <property type="entry name" value="PRK12464.1"/>
    <property type="match status" value="1"/>
</dbReference>
<dbReference type="Pfam" id="PF13288">
    <property type="entry name" value="DXPR_C"/>
    <property type="match status" value="1"/>
</dbReference>
<keyword evidence="7 9" id="KW-0414">Isoprene biosynthesis</keyword>
<dbReference type="FunFam" id="3.40.50.720:FF:000045">
    <property type="entry name" value="1-deoxy-D-xylulose 5-phosphate reductoisomerase"/>
    <property type="match status" value="1"/>
</dbReference>
<evidence type="ECO:0000256" key="7">
    <source>
        <dbReference type="ARBA" id="ARBA00023229"/>
    </source>
</evidence>
<dbReference type="Pfam" id="PF08436">
    <property type="entry name" value="DXP_redisom_C"/>
    <property type="match status" value="1"/>
</dbReference>
<dbReference type="SUPFAM" id="SSF69055">
    <property type="entry name" value="1-deoxy-D-xylulose-5-phosphate reductoisomerase, C-terminal domain"/>
    <property type="match status" value="1"/>
</dbReference>
<keyword evidence="5 9" id="KW-0560">Oxidoreductase</keyword>
<feature type="binding site" evidence="9">
    <location>
        <position position="152"/>
    </location>
    <ligand>
        <name>Mn(2+)</name>
        <dbReference type="ChEBI" id="CHEBI:29035"/>
    </ligand>
</feature>
<feature type="domain" description="DXP reductoisomerase C-terminal" evidence="12">
    <location>
        <begin position="261"/>
        <end position="379"/>
    </location>
</feature>
<keyword evidence="3 9" id="KW-0479">Metal-binding</keyword>
<evidence type="ECO:0000256" key="5">
    <source>
        <dbReference type="ARBA" id="ARBA00023002"/>
    </source>
</evidence>
<feature type="domain" description="1-deoxy-D-xylulose 5-phosphate reductoisomerase C-terminal" evidence="11">
    <location>
        <begin position="146"/>
        <end position="229"/>
    </location>
</feature>
<evidence type="ECO:0000256" key="6">
    <source>
        <dbReference type="ARBA" id="ARBA00023211"/>
    </source>
</evidence>
<evidence type="ECO:0000259" key="10">
    <source>
        <dbReference type="Pfam" id="PF02670"/>
    </source>
</evidence>
<dbReference type="GO" id="GO:0030145">
    <property type="term" value="F:manganese ion binding"/>
    <property type="evidence" value="ECO:0007669"/>
    <property type="project" value="TreeGrafter"/>
</dbReference>
<feature type="binding site" evidence="9">
    <location>
        <position position="124"/>
    </location>
    <ligand>
        <name>NADPH</name>
        <dbReference type="ChEBI" id="CHEBI:57783"/>
    </ligand>
</feature>
<keyword evidence="4 9" id="KW-0521">NADP</keyword>
<dbReference type="PIRSF" id="PIRSF006205">
    <property type="entry name" value="Dxp_reductismrs"/>
    <property type="match status" value="1"/>
</dbReference>
<evidence type="ECO:0000256" key="3">
    <source>
        <dbReference type="ARBA" id="ARBA00022723"/>
    </source>
</evidence>
<feature type="binding site" evidence="9">
    <location>
        <position position="176"/>
    </location>
    <ligand>
        <name>1-deoxy-D-xylulose 5-phosphate</name>
        <dbReference type="ChEBI" id="CHEBI:57792"/>
    </ligand>
</feature>
<dbReference type="GO" id="GO:0030604">
    <property type="term" value="F:1-deoxy-D-xylulose-5-phosphate reductoisomerase activity"/>
    <property type="evidence" value="ECO:0007669"/>
    <property type="project" value="UniProtKB-UniRule"/>
</dbReference>
<evidence type="ECO:0000256" key="2">
    <source>
        <dbReference type="ARBA" id="ARBA00006825"/>
    </source>
</evidence>
<dbReference type="SUPFAM" id="SSF51735">
    <property type="entry name" value="NAD(P)-binding Rossmann-fold domains"/>
    <property type="match status" value="1"/>
</dbReference>
<evidence type="ECO:0000313" key="13">
    <source>
        <dbReference type="EMBL" id="MDS3862346.1"/>
    </source>
</evidence>
<feature type="binding site" evidence="9">
    <location>
        <position position="126"/>
    </location>
    <ligand>
        <name>NADPH</name>
        <dbReference type="ChEBI" id="CHEBI:57783"/>
    </ligand>
</feature>
<dbReference type="Gene3D" id="1.10.1740.10">
    <property type="match status" value="1"/>
</dbReference>
<feature type="binding site" evidence="9">
    <location>
        <position position="36"/>
    </location>
    <ligand>
        <name>NADPH</name>
        <dbReference type="ChEBI" id="CHEBI:57783"/>
    </ligand>
</feature>
<keyword evidence="14" id="KW-1185">Reference proteome</keyword>
<dbReference type="GO" id="GO:0051484">
    <property type="term" value="P:isopentenyl diphosphate biosynthetic process, methylerythritol 4-phosphate pathway involved in terpenoid biosynthetic process"/>
    <property type="evidence" value="ECO:0007669"/>
    <property type="project" value="TreeGrafter"/>
</dbReference>
<keyword evidence="6 9" id="KW-0464">Manganese</keyword>
<protein>
    <recommendedName>
        <fullName evidence="9">1-deoxy-D-xylulose 5-phosphate reductoisomerase</fullName>
        <shortName evidence="9">DXP reductoisomerase</shortName>
        <ecNumber evidence="9">1.1.1.267</ecNumber>
    </recommendedName>
    <alternativeName>
        <fullName evidence="9">1-deoxyxylulose-5-phosphate reductoisomerase</fullName>
    </alternativeName>
    <alternativeName>
        <fullName evidence="9">2-C-methyl-D-erythritol 4-phosphate synthase</fullName>
    </alternativeName>
</protein>
<dbReference type="AlphaFoldDB" id="A0AAE4JXK5"/>
<feature type="binding site" evidence="9">
    <location>
        <position position="152"/>
    </location>
    <ligand>
        <name>1-deoxy-D-xylulose 5-phosphate</name>
        <dbReference type="ChEBI" id="CHEBI:57792"/>
    </ligand>
</feature>
<dbReference type="GO" id="GO:0070402">
    <property type="term" value="F:NADPH binding"/>
    <property type="evidence" value="ECO:0007669"/>
    <property type="project" value="InterPro"/>
</dbReference>
<feature type="binding site" evidence="9">
    <location>
        <position position="151"/>
    </location>
    <ligand>
        <name>1-deoxy-D-xylulose 5-phosphate</name>
        <dbReference type="ChEBI" id="CHEBI:57792"/>
    </ligand>
</feature>
<dbReference type="EC" id="1.1.1.267" evidence="9"/>
<evidence type="ECO:0000259" key="11">
    <source>
        <dbReference type="Pfam" id="PF08436"/>
    </source>
</evidence>
<dbReference type="Gene3D" id="3.40.50.720">
    <property type="entry name" value="NAD(P)-binding Rossmann-like Domain"/>
    <property type="match status" value="1"/>
</dbReference>
<sequence length="394" mass="42273">MKAITLLGSTGSIGTQTLDIVAHHPDKFRIVGLAAGRNLELFIPQVRQFRPEIISIADPNQKQALLDGLVGLDSLPKIVFGAEGIAEVAAYGDAQAVVTGIVGCAGLLPTIAAIKAGKDIALANKETLIAGGPVVLPLVEEYGVKLLPADSEHSAIFQCLQGVPTGGLRRIILTASGGAFRDWPVEKLNQVTVADALKHPNWSMGPKITVDSATLMNKGLEVIEAHYLFGASYDQIDIVIHPQSIIHSLIELQDTSVLAQLGWPDMRLPLLYALSWPERVATDWSPLDLVKSGDLTFRTPDHQKYPCMNLAYGAGRAGGAMPAVLNAANEQAVALFLDGQVDFLDIPRLIELTCSQFEHQNIPAPGLADILHADQWARARVQDQAKRAKPAVLI</sequence>
<feature type="binding site" evidence="9">
    <location>
        <position position="125"/>
    </location>
    <ligand>
        <name>1-deoxy-D-xylulose 5-phosphate</name>
        <dbReference type="ChEBI" id="CHEBI:57792"/>
    </ligand>
</feature>
<dbReference type="RefSeq" id="WP_322879552.1">
    <property type="nucleotide sequence ID" value="NZ_JAVMIP010000027.1"/>
</dbReference>
<feature type="binding site" evidence="9">
    <location>
        <position position="37"/>
    </location>
    <ligand>
        <name>NADPH</name>
        <dbReference type="ChEBI" id="CHEBI:57783"/>
    </ligand>
</feature>
<dbReference type="InterPro" id="IPR013644">
    <property type="entry name" value="DXP_reductoisomerase_C"/>
</dbReference>
<evidence type="ECO:0000259" key="12">
    <source>
        <dbReference type="Pfam" id="PF13288"/>
    </source>
</evidence>
<evidence type="ECO:0000313" key="14">
    <source>
        <dbReference type="Proteomes" id="UP001268256"/>
    </source>
</evidence>
<comment type="cofactor">
    <cofactor evidence="9">
        <name>Mg(2+)</name>
        <dbReference type="ChEBI" id="CHEBI:18420"/>
    </cofactor>
    <cofactor evidence="9">
        <name>Mn(2+)</name>
        <dbReference type="ChEBI" id="CHEBI:29035"/>
    </cofactor>
</comment>
<reference evidence="14" key="1">
    <citation type="submission" date="2023-07" db="EMBL/GenBank/DDBJ databases">
        <authorList>
            <person name="Luz R."/>
            <person name="Cordeiro R."/>
            <person name="Fonseca A."/>
            <person name="Goncalves V."/>
        </authorList>
    </citation>
    <scope>NUCLEOTIDE SEQUENCE [LARGE SCALE GENOMIC DNA]</scope>
    <source>
        <strain evidence="14">BACA0444</strain>
    </source>
</reference>
<gene>
    <name evidence="9 13" type="primary">dxr</name>
    <name evidence="13" type="ORF">RIF25_16220</name>
</gene>
<comment type="catalytic activity">
    <reaction evidence="8">
        <text>2-C-methyl-D-erythritol 4-phosphate + NADP(+) = 1-deoxy-D-xylulose 5-phosphate + NADPH + H(+)</text>
        <dbReference type="Rhea" id="RHEA:13717"/>
        <dbReference type="ChEBI" id="CHEBI:15378"/>
        <dbReference type="ChEBI" id="CHEBI:57783"/>
        <dbReference type="ChEBI" id="CHEBI:57792"/>
        <dbReference type="ChEBI" id="CHEBI:58262"/>
        <dbReference type="ChEBI" id="CHEBI:58349"/>
        <dbReference type="EC" id="1.1.1.267"/>
    </reaction>
    <physiologicalReaction direction="right-to-left" evidence="8">
        <dbReference type="Rhea" id="RHEA:13719"/>
    </physiologicalReaction>
</comment>
<dbReference type="InterPro" id="IPR036169">
    <property type="entry name" value="DXPR_C_sf"/>
</dbReference>
<keyword evidence="9" id="KW-0460">Magnesium</keyword>
<feature type="binding site" evidence="9">
    <location>
        <position position="11"/>
    </location>
    <ligand>
        <name>NADPH</name>
        <dbReference type="ChEBI" id="CHEBI:57783"/>
    </ligand>
</feature>
<feature type="binding site" evidence="9">
    <location>
        <position position="13"/>
    </location>
    <ligand>
        <name>NADPH</name>
        <dbReference type="ChEBI" id="CHEBI:57783"/>
    </ligand>
</feature>
<dbReference type="InterPro" id="IPR003821">
    <property type="entry name" value="DXP_reductoisomerase"/>
</dbReference>
<comment type="pathway">
    <text evidence="1 9">Isoprenoid biosynthesis; isopentenyl diphosphate biosynthesis via DXP pathway; isopentenyl diphosphate from 1-deoxy-D-xylulose 5-phosphate: step 1/6.</text>
</comment>
<dbReference type="InterPro" id="IPR036291">
    <property type="entry name" value="NAD(P)-bd_dom_sf"/>
</dbReference>
<feature type="binding site" evidence="9">
    <location>
        <position position="205"/>
    </location>
    <ligand>
        <name>NADPH</name>
        <dbReference type="ChEBI" id="CHEBI:57783"/>
    </ligand>
</feature>
<proteinExistence type="inferred from homology"/>
<feature type="domain" description="1-deoxy-D-xylulose 5-phosphate reductoisomerase N-terminal" evidence="10">
    <location>
        <begin position="4"/>
        <end position="132"/>
    </location>
</feature>
<feature type="binding site" evidence="9">
    <location>
        <position position="218"/>
    </location>
    <ligand>
        <name>1-deoxy-D-xylulose 5-phosphate</name>
        <dbReference type="ChEBI" id="CHEBI:57792"/>
    </ligand>
</feature>
<feature type="binding site" evidence="9">
    <location>
        <position position="12"/>
    </location>
    <ligand>
        <name>NADPH</name>
        <dbReference type="ChEBI" id="CHEBI:57783"/>
    </ligand>
</feature>
<dbReference type="HAMAP" id="MF_00183">
    <property type="entry name" value="DXP_reductoisom"/>
    <property type="match status" value="1"/>
</dbReference>
<dbReference type="PANTHER" id="PTHR30525:SF0">
    <property type="entry name" value="1-DEOXY-D-XYLULOSE 5-PHOSPHATE REDUCTOISOMERASE, CHLOROPLASTIC"/>
    <property type="match status" value="1"/>
</dbReference>
<evidence type="ECO:0000256" key="8">
    <source>
        <dbReference type="ARBA" id="ARBA00048543"/>
    </source>
</evidence>
<feature type="binding site" evidence="9">
    <location>
        <position position="199"/>
    </location>
    <ligand>
        <name>1-deoxy-D-xylulose 5-phosphate</name>
        <dbReference type="ChEBI" id="CHEBI:57792"/>
    </ligand>
</feature>
<dbReference type="NCBIfam" id="TIGR00243">
    <property type="entry name" value="Dxr"/>
    <property type="match status" value="1"/>
</dbReference>
<comment type="similarity">
    <text evidence="2 9">Belongs to the DXR family.</text>
</comment>
<feature type="binding site" evidence="9">
    <location>
        <position position="150"/>
    </location>
    <ligand>
        <name>Mn(2+)</name>
        <dbReference type="ChEBI" id="CHEBI:29035"/>
    </ligand>
</feature>
<comment type="function">
    <text evidence="9">Catalyzes the NADPH-dependent rearrangement and reduction of 1-deoxy-D-xylulose-5-phosphate (DXP) to 2-C-methyl-D-erythritol 4-phosphate (MEP).</text>
</comment>